<dbReference type="Proteomes" id="UP000646844">
    <property type="component" value="Unassembled WGS sequence"/>
</dbReference>
<dbReference type="Pfam" id="PF02676">
    <property type="entry name" value="TYW3"/>
    <property type="match status" value="1"/>
</dbReference>
<sequence>MNNWFTYKQRAWERVIRDKEIGYLDPDIFDTLEVFFKRRDTFTQSSCSGRITIIDAEMPWERKNSSVVFKNHLGITVTDLLETINKGKVWNLWLVVQGPIFHVYTRTNEEAWNILKLARSVGFKHSGVLTVNEKGVLVELRTGVKMVHLLKDNYDEKEANELVVIANKVLQKGKEKLRKLKEVVENSLNSNNSMELRKNSEGNSEFQYNINKLS</sequence>
<dbReference type="AlphaFoldDB" id="A0A832WSS0"/>
<gene>
    <name evidence="7" type="primary">taw3</name>
    <name evidence="9" type="ORF">HA332_04410</name>
</gene>
<dbReference type="InterPro" id="IPR003827">
    <property type="entry name" value="tRNA_yW-synthesising"/>
</dbReference>
<comment type="similarity">
    <text evidence="1 7">Belongs to the TYW3 family.</text>
</comment>
<name>A0A832WSS0_9CREN</name>
<dbReference type="OMA" id="GFKYTTF"/>
<organism evidence="9 10">
    <name type="scientific">Sulfurisphaera tokodaii</name>
    <dbReference type="NCBI Taxonomy" id="111955"/>
    <lineage>
        <taxon>Archaea</taxon>
        <taxon>Thermoproteota</taxon>
        <taxon>Thermoprotei</taxon>
        <taxon>Sulfolobales</taxon>
        <taxon>Sulfolobaceae</taxon>
        <taxon>Sulfurisphaera</taxon>
    </lineage>
</organism>
<comment type="function">
    <text evidence="7">S-adenosyl-L-methionine-dependent methyltransferase that acts as a component of the wyosine derivatives biosynthesis pathway. Probably methylates N-4 position of wybutosine-86 to produce wybutosine-72.</text>
</comment>
<evidence type="ECO:0000256" key="4">
    <source>
        <dbReference type="ARBA" id="ARBA00022691"/>
    </source>
</evidence>
<accession>A0A832WSS0</accession>
<reference evidence="9" key="1">
    <citation type="journal article" date="2020" name="bioRxiv">
        <title>A rank-normalized archaeal taxonomy based on genome phylogeny resolves widespread incomplete and uneven classifications.</title>
        <authorList>
            <person name="Rinke C."/>
            <person name="Chuvochina M."/>
            <person name="Mussig A.J."/>
            <person name="Chaumeil P.-A."/>
            <person name="Waite D.W."/>
            <person name="Whitman W.B."/>
            <person name="Parks D.H."/>
            <person name="Hugenholtz P."/>
        </authorList>
    </citation>
    <scope>NUCLEOTIDE SEQUENCE</scope>
    <source>
        <strain evidence="9">UBA8838</strain>
    </source>
</reference>
<dbReference type="HAMAP" id="MF_00266">
    <property type="entry name" value="TYW3_archaea"/>
    <property type="match status" value="1"/>
</dbReference>
<dbReference type="GeneID" id="1459524"/>
<dbReference type="Gene3D" id="3.30.1960.10">
    <property type="entry name" value="tRNA wybutosine-synthesizing-like"/>
    <property type="match status" value="1"/>
</dbReference>
<evidence type="ECO:0000259" key="8">
    <source>
        <dbReference type="Pfam" id="PF02676"/>
    </source>
</evidence>
<evidence type="ECO:0000313" key="9">
    <source>
        <dbReference type="EMBL" id="HII73624.1"/>
    </source>
</evidence>
<dbReference type="RefSeq" id="WP_010979538.1">
    <property type="nucleotide sequence ID" value="NZ_BAABQO010000003.1"/>
</dbReference>
<keyword evidence="2 7" id="KW-0489">Methyltransferase</keyword>
<comment type="catalytic activity">
    <reaction evidence="7">
        <text>4-demethyl-7-[(3S)-3-amino-3-carboxypropyl]wyosine(37) in tRNA(Phe) + S-adenosyl-L-methionine = 7-[(3S)-3-amino-3-carboxypropyl]wyosine(37) in tRNA(Phe) + S-adenosyl-L-homocysteine + H(+)</text>
        <dbReference type="Rhea" id="RHEA:36635"/>
        <dbReference type="Rhea" id="RHEA-COMP:10378"/>
        <dbReference type="Rhea" id="RHEA-COMP:10379"/>
        <dbReference type="ChEBI" id="CHEBI:15378"/>
        <dbReference type="ChEBI" id="CHEBI:57856"/>
        <dbReference type="ChEBI" id="CHEBI:59789"/>
        <dbReference type="ChEBI" id="CHEBI:73543"/>
        <dbReference type="ChEBI" id="CHEBI:73550"/>
        <dbReference type="EC" id="2.1.1.282"/>
    </reaction>
</comment>
<dbReference type="NCBIfam" id="NF003263">
    <property type="entry name" value="PRK04235.1-1"/>
    <property type="match status" value="1"/>
</dbReference>
<dbReference type="PANTHER" id="PTHR48418">
    <property type="entry name" value="TRNA WYBUTOSINE-SYNTHESIZING PROTEIN 3"/>
    <property type="match status" value="1"/>
</dbReference>
<dbReference type="GO" id="GO:0030488">
    <property type="term" value="P:tRNA methylation"/>
    <property type="evidence" value="ECO:0007669"/>
    <property type="project" value="InterPro"/>
</dbReference>
<protein>
    <recommendedName>
        <fullName evidence="6 7">tRNA(Phe) 7-((3-amino-3-carboxypropyl)-4-demethylwyosine(37)-N(4))-methyltransferase</fullName>
        <ecNumber evidence="7">2.1.1.282</ecNumber>
    </recommendedName>
    <alternativeName>
        <fullName evidence="7">tRNA wyosine derivatives biosynthesis protein Taw3</fullName>
    </alternativeName>
</protein>
<dbReference type="InterPro" id="IPR036602">
    <property type="entry name" value="tRNA_yW-synthesising-like_sf"/>
</dbReference>
<dbReference type="PANTHER" id="PTHR48418:SF1">
    <property type="entry name" value="TRNA WYBUTOSINE-SYNTHESIZING PROTEIN 3"/>
    <property type="match status" value="1"/>
</dbReference>
<evidence type="ECO:0000256" key="3">
    <source>
        <dbReference type="ARBA" id="ARBA00022679"/>
    </source>
</evidence>
<dbReference type="GO" id="GO:0031591">
    <property type="term" value="P:wybutosine biosynthetic process"/>
    <property type="evidence" value="ECO:0007669"/>
    <property type="project" value="InterPro"/>
</dbReference>
<keyword evidence="5 7" id="KW-0819">tRNA processing</keyword>
<evidence type="ECO:0000313" key="10">
    <source>
        <dbReference type="Proteomes" id="UP000646844"/>
    </source>
</evidence>
<dbReference type="SUPFAM" id="SSF111278">
    <property type="entry name" value="SSo0622-like"/>
    <property type="match status" value="1"/>
</dbReference>
<dbReference type="EMBL" id="DUJO01000019">
    <property type="protein sequence ID" value="HII73624.1"/>
    <property type="molecule type" value="Genomic_DNA"/>
</dbReference>
<evidence type="ECO:0000256" key="1">
    <source>
        <dbReference type="ARBA" id="ARBA00008569"/>
    </source>
</evidence>
<feature type="domain" description="tRNA wybutosine-synthesizing protein" evidence="8">
    <location>
        <begin position="8"/>
        <end position="185"/>
    </location>
</feature>
<dbReference type="EC" id="2.1.1.282" evidence="7"/>
<dbReference type="InterPro" id="IPR022908">
    <property type="entry name" value="Taw3"/>
</dbReference>
<evidence type="ECO:0000256" key="6">
    <source>
        <dbReference type="ARBA" id="ARBA00030554"/>
    </source>
</evidence>
<comment type="caution">
    <text evidence="9">The sequence shown here is derived from an EMBL/GenBank/DDBJ whole genome shotgun (WGS) entry which is preliminary data.</text>
</comment>
<keyword evidence="4 7" id="KW-0949">S-adenosyl-L-methionine</keyword>
<evidence type="ECO:0000256" key="5">
    <source>
        <dbReference type="ARBA" id="ARBA00022694"/>
    </source>
</evidence>
<dbReference type="GO" id="GO:0008175">
    <property type="term" value="F:tRNA methyltransferase activity"/>
    <property type="evidence" value="ECO:0007669"/>
    <property type="project" value="InterPro"/>
</dbReference>
<evidence type="ECO:0000256" key="7">
    <source>
        <dbReference type="HAMAP-Rule" id="MF_00266"/>
    </source>
</evidence>
<proteinExistence type="inferred from homology"/>
<keyword evidence="3 7" id="KW-0808">Transferase</keyword>
<evidence type="ECO:0000256" key="2">
    <source>
        <dbReference type="ARBA" id="ARBA00022603"/>
    </source>
</evidence>